<evidence type="ECO:0000256" key="1">
    <source>
        <dbReference type="SAM" id="MobiDB-lite"/>
    </source>
</evidence>
<evidence type="ECO:0000313" key="4">
    <source>
        <dbReference type="Proteomes" id="UP001275084"/>
    </source>
</evidence>
<dbReference type="Proteomes" id="UP001275084">
    <property type="component" value="Unassembled WGS sequence"/>
</dbReference>
<dbReference type="AlphaFoldDB" id="A0AAJ0MAQ8"/>
<dbReference type="EMBL" id="JAUIQD010000006">
    <property type="protein sequence ID" value="KAK3346460.1"/>
    <property type="molecule type" value="Genomic_DNA"/>
</dbReference>
<reference evidence="3" key="1">
    <citation type="journal article" date="2023" name="Mol. Phylogenet. Evol.">
        <title>Genome-scale phylogeny and comparative genomics of the fungal order Sordariales.</title>
        <authorList>
            <person name="Hensen N."/>
            <person name="Bonometti L."/>
            <person name="Westerberg I."/>
            <person name="Brannstrom I.O."/>
            <person name="Guillou S."/>
            <person name="Cros-Aarteil S."/>
            <person name="Calhoun S."/>
            <person name="Haridas S."/>
            <person name="Kuo A."/>
            <person name="Mondo S."/>
            <person name="Pangilinan J."/>
            <person name="Riley R."/>
            <person name="LaButti K."/>
            <person name="Andreopoulos B."/>
            <person name="Lipzen A."/>
            <person name="Chen C."/>
            <person name="Yan M."/>
            <person name="Daum C."/>
            <person name="Ng V."/>
            <person name="Clum A."/>
            <person name="Steindorff A."/>
            <person name="Ohm R.A."/>
            <person name="Martin F."/>
            <person name="Silar P."/>
            <person name="Natvig D.O."/>
            <person name="Lalanne C."/>
            <person name="Gautier V."/>
            <person name="Ament-Velasquez S.L."/>
            <person name="Kruys A."/>
            <person name="Hutchinson M.I."/>
            <person name="Powell A.J."/>
            <person name="Barry K."/>
            <person name="Miller A.N."/>
            <person name="Grigoriev I.V."/>
            <person name="Debuchy R."/>
            <person name="Gladieux P."/>
            <person name="Hiltunen Thoren M."/>
            <person name="Johannesson H."/>
        </authorList>
    </citation>
    <scope>NUCLEOTIDE SEQUENCE</scope>
    <source>
        <strain evidence="3">CBS 955.72</strain>
    </source>
</reference>
<dbReference type="Pfam" id="PF20255">
    <property type="entry name" value="DUF6606"/>
    <property type="match status" value="1"/>
</dbReference>
<feature type="domain" description="DUF6606" evidence="2">
    <location>
        <begin position="12"/>
        <end position="213"/>
    </location>
</feature>
<reference evidence="3" key="2">
    <citation type="submission" date="2023-06" db="EMBL/GenBank/DDBJ databases">
        <authorList>
            <consortium name="Lawrence Berkeley National Laboratory"/>
            <person name="Haridas S."/>
            <person name="Hensen N."/>
            <person name="Bonometti L."/>
            <person name="Westerberg I."/>
            <person name="Brannstrom I.O."/>
            <person name="Guillou S."/>
            <person name="Cros-Aarteil S."/>
            <person name="Calhoun S."/>
            <person name="Kuo A."/>
            <person name="Mondo S."/>
            <person name="Pangilinan J."/>
            <person name="Riley R."/>
            <person name="Labutti K."/>
            <person name="Andreopoulos B."/>
            <person name="Lipzen A."/>
            <person name="Chen C."/>
            <person name="Yanf M."/>
            <person name="Daum C."/>
            <person name="Ng V."/>
            <person name="Clum A."/>
            <person name="Steindorff A."/>
            <person name="Ohm R."/>
            <person name="Martin F."/>
            <person name="Silar P."/>
            <person name="Natvig D."/>
            <person name="Lalanne C."/>
            <person name="Gautier V."/>
            <person name="Ament-Velasquez S.L."/>
            <person name="Kruys A."/>
            <person name="Hutchinson M.I."/>
            <person name="Powell A.J."/>
            <person name="Barry K."/>
            <person name="Miller A.N."/>
            <person name="Grigoriev I.V."/>
            <person name="Debuchy R."/>
            <person name="Gladieux P."/>
            <person name="Thoren M.H."/>
            <person name="Johannesson H."/>
        </authorList>
    </citation>
    <scope>NUCLEOTIDE SEQUENCE</scope>
    <source>
        <strain evidence="3">CBS 955.72</strain>
    </source>
</reference>
<proteinExistence type="predicted"/>
<sequence length="387" mass="42887">MLRGMAATRDISGLLDPAAFGREMTQLRLDDVLAVMVKGQNAGLFITHHGSVVSFESFELLASDSAASSCEGRLRRLFPGPSATVSHGRVADATFCEPLAEALAKMDHERAPSEYPHSRENQSADPRLVTEMIMGVLRGIGQSAASPSVRPAHIRKHTREEIVAVESSLWRRSPLWLLVRVSLQLTIERSVEQVRASRPWYKEFIIFFLSLVVRDAAAMDQPHDMLFMMVAKVSRRILKLKPAPAPWLAHVEGILMAVRSKLEKAWAAIQTSEHDLLDLSPLGSLSFADDIDWKLTTLRPYLDTFSARPLRTEAAHAAEADDHNPRTYSRDRFPDGEFSVGNESLLLYELADFEKWIESHLQASAESDGASTFVADGAHHSPPASSN</sequence>
<protein>
    <recommendedName>
        <fullName evidence="2">DUF6606 domain-containing protein</fullName>
    </recommendedName>
</protein>
<feature type="region of interest" description="Disordered" evidence="1">
    <location>
        <begin position="316"/>
        <end position="335"/>
    </location>
</feature>
<name>A0AAJ0MAQ8_9PEZI</name>
<keyword evidence="4" id="KW-1185">Reference proteome</keyword>
<evidence type="ECO:0000313" key="3">
    <source>
        <dbReference type="EMBL" id="KAK3346460.1"/>
    </source>
</evidence>
<accession>A0AAJ0MAQ8</accession>
<organism evidence="3 4">
    <name type="scientific">Lasiosphaeria hispida</name>
    <dbReference type="NCBI Taxonomy" id="260671"/>
    <lineage>
        <taxon>Eukaryota</taxon>
        <taxon>Fungi</taxon>
        <taxon>Dikarya</taxon>
        <taxon>Ascomycota</taxon>
        <taxon>Pezizomycotina</taxon>
        <taxon>Sordariomycetes</taxon>
        <taxon>Sordariomycetidae</taxon>
        <taxon>Sordariales</taxon>
        <taxon>Lasiosphaeriaceae</taxon>
        <taxon>Lasiosphaeria</taxon>
    </lineage>
</organism>
<feature type="non-terminal residue" evidence="3">
    <location>
        <position position="387"/>
    </location>
</feature>
<gene>
    <name evidence="3" type="ORF">B0T25DRAFT_633929</name>
</gene>
<comment type="caution">
    <text evidence="3">The sequence shown here is derived from an EMBL/GenBank/DDBJ whole genome shotgun (WGS) entry which is preliminary data.</text>
</comment>
<dbReference type="InterPro" id="IPR046541">
    <property type="entry name" value="DUF6606"/>
</dbReference>
<evidence type="ECO:0000259" key="2">
    <source>
        <dbReference type="Pfam" id="PF20255"/>
    </source>
</evidence>